<organism evidence="3 4">
    <name type="scientific">Streptomyces prasinosporus</name>
    <dbReference type="NCBI Taxonomy" id="68256"/>
    <lineage>
        <taxon>Bacteria</taxon>
        <taxon>Bacillati</taxon>
        <taxon>Actinomycetota</taxon>
        <taxon>Actinomycetes</taxon>
        <taxon>Kitasatosporales</taxon>
        <taxon>Streptomycetaceae</taxon>
        <taxon>Streptomyces</taxon>
        <taxon>Streptomyces albogriseolus group</taxon>
    </lineage>
</organism>
<proteinExistence type="inferred from homology"/>
<name>A0ABP6UG18_9ACTN</name>
<dbReference type="SUPFAM" id="SSF51445">
    <property type="entry name" value="(Trans)glycosidases"/>
    <property type="match status" value="1"/>
</dbReference>
<evidence type="ECO:0000259" key="2">
    <source>
        <dbReference type="Pfam" id="PF02922"/>
    </source>
</evidence>
<dbReference type="InterPro" id="IPR014756">
    <property type="entry name" value="Ig_E-set"/>
</dbReference>
<dbReference type="Proteomes" id="UP001501455">
    <property type="component" value="Unassembled WGS sequence"/>
</dbReference>
<protein>
    <recommendedName>
        <fullName evidence="2">Glycoside hydrolase family 13 N-terminal domain-containing protein</fullName>
    </recommendedName>
</protein>
<comment type="caution">
    <text evidence="3">The sequence shown here is derived from an EMBL/GenBank/DDBJ whole genome shotgun (WGS) entry which is preliminary data.</text>
</comment>
<dbReference type="EMBL" id="BAAAXF010000085">
    <property type="protein sequence ID" value="GAA3505820.1"/>
    <property type="molecule type" value="Genomic_DNA"/>
</dbReference>
<sequence>MQVWPGEAYPLGATYDGAGTNFAVFTEAADRVELCLLHDDGSETAVELRESDAFVRHAYLPGVMPGQRYGFRVHGPYAPERGLLCNSAKLLLDPYARAISGSVQWGEEVYGYHFDDPGRRNDLDSAPHTMTSVVVNPYFDWGDDRSPRTEYHHTVIYEAHVKGLTMRHPGLPEELRGTYAGLAHPAVIEHLTELGVTALELMPVHQFVNDHRLVDMGPEQLLGLQHHRLLRPAQRLRVLGRPRASRCWSSSRRSRRCTRPGSR</sequence>
<feature type="domain" description="Glycoside hydrolase family 13 N-terminal" evidence="2">
    <location>
        <begin position="10"/>
        <end position="96"/>
    </location>
</feature>
<dbReference type="Pfam" id="PF02922">
    <property type="entry name" value="CBM_48"/>
    <property type="match status" value="1"/>
</dbReference>
<dbReference type="CDD" id="cd02856">
    <property type="entry name" value="E_set_GDE_Isoamylase_N"/>
    <property type="match status" value="1"/>
</dbReference>
<dbReference type="Gene3D" id="2.60.40.10">
    <property type="entry name" value="Immunoglobulins"/>
    <property type="match status" value="1"/>
</dbReference>
<reference evidence="4" key="1">
    <citation type="journal article" date="2019" name="Int. J. Syst. Evol. Microbiol.">
        <title>The Global Catalogue of Microorganisms (GCM) 10K type strain sequencing project: providing services to taxonomists for standard genome sequencing and annotation.</title>
        <authorList>
            <consortium name="The Broad Institute Genomics Platform"/>
            <consortium name="The Broad Institute Genome Sequencing Center for Infectious Disease"/>
            <person name="Wu L."/>
            <person name="Ma J."/>
        </authorList>
    </citation>
    <scope>NUCLEOTIDE SEQUENCE [LARGE SCALE GENOMIC DNA]</scope>
    <source>
        <strain evidence="4">JCM 4816</strain>
    </source>
</reference>
<dbReference type="InterPro" id="IPR004193">
    <property type="entry name" value="Glyco_hydro_13_N"/>
</dbReference>
<evidence type="ECO:0000256" key="1">
    <source>
        <dbReference type="ARBA" id="ARBA00008061"/>
    </source>
</evidence>
<dbReference type="PANTHER" id="PTHR43002">
    <property type="entry name" value="GLYCOGEN DEBRANCHING ENZYME"/>
    <property type="match status" value="1"/>
</dbReference>
<evidence type="ECO:0000313" key="4">
    <source>
        <dbReference type="Proteomes" id="UP001501455"/>
    </source>
</evidence>
<dbReference type="SUPFAM" id="SSF81296">
    <property type="entry name" value="E set domains"/>
    <property type="match status" value="1"/>
</dbReference>
<dbReference type="InterPro" id="IPR013783">
    <property type="entry name" value="Ig-like_fold"/>
</dbReference>
<keyword evidence="4" id="KW-1185">Reference proteome</keyword>
<dbReference type="InterPro" id="IPR044505">
    <property type="entry name" value="GlgX_Isoamylase_N_E_set"/>
</dbReference>
<evidence type="ECO:0000313" key="3">
    <source>
        <dbReference type="EMBL" id="GAA3505820.1"/>
    </source>
</evidence>
<accession>A0ABP6UG18</accession>
<comment type="similarity">
    <text evidence="1">Belongs to the glycosyl hydrolase 13 family.</text>
</comment>
<dbReference type="InterPro" id="IPR017853">
    <property type="entry name" value="GH"/>
</dbReference>
<gene>
    <name evidence="3" type="ORF">GCM10019016_129330</name>
</gene>
<dbReference type="Gene3D" id="3.20.20.80">
    <property type="entry name" value="Glycosidases"/>
    <property type="match status" value="1"/>
</dbReference>